<keyword evidence="2" id="KW-1185">Reference proteome</keyword>
<dbReference type="Proteomes" id="UP000702425">
    <property type="component" value="Unassembled WGS sequence"/>
</dbReference>
<name>A0ABX2CVW0_9CYAN</name>
<protein>
    <submittedName>
        <fullName evidence="1">Uncharacterized protein</fullName>
    </submittedName>
</protein>
<sequence>MNHQSIVLLIFPNLFSNPDLDSGMVKAVGVTPANVAKGIVTEAIAVDLTRQNVELGELHIERAYLTSHWVKERESNLTIICKSWRVRNGKYFDKTAFNLD</sequence>
<accession>A0ABX2CVW0</accession>
<evidence type="ECO:0000313" key="1">
    <source>
        <dbReference type="EMBL" id="NQE34542.1"/>
    </source>
</evidence>
<reference evidence="1 2" key="1">
    <citation type="journal article" date="2020" name="Sci. Rep.">
        <title>A novel cyanobacterial geosmin producer, revising GeoA distribution and dispersion patterns in Bacteria.</title>
        <authorList>
            <person name="Churro C."/>
            <person name="Semedo-Aguiar A.P."/>
            <person name="Silva A.D."/>
            <person name="Pereira-Leal J.B."/>
            <person name="Leite R.B."/>
        </authorList>
    </citation>
    <scope>NUCLEOTIDE SEQUENCE [LARGE SCALE GENOMIC DNA]</scope>
    <source>
        <strain evidence="1 2">IPMA8</strain>
    </source>
</reference>
<organism evidence="1 2">
    <name type="scientific">Microcoleus asticus IPMA8</name>
    <dbReference type="NCBI Taxonomy" id="2563858"/>
    <lineage>
        <taxon>Bacteria</taxon>
        <taxon>Bacillati</taxon>
        <taxon>Cyanobacteriota</taxon>
        <taxon>Cyanophyceae</taxon>
        <taxon>Oscillatoriophycideae</taxon>
        <taxon>Oscillatoriales</taxon>
        <taxon>Microcoleaceae</taxon>
        <taxon>Microcoleus</taxon>
        <taxon>Microcoleus asticus</taxon>
    </lineage>
</organism>
<comment type="caution">
    <text evidence="1">The sequence shown here is derived from an EMBL/GenBank/DDBJ whole genome shotgun (WGS) entry which is preliminary data.</text>
</comment>
<evidence type="ECO:0000313" key="2">
    <source>
        <dbReference type="Proteomes" id="UP000702425"/>
    </source>
</evidence>
<dbReference type="EMBL" id="SRRZ01000034">
    <property type="protein sequence ID" value="NQE34542.1"/>
    <property type="molecule type" value="Genomic_DNA"/>
</dbReference>
<proteinExistence type="predicted"/>
<gene>
    <name evidence="1" type="ORF">E5S67_02268</name>
</gene>